<feature type="domain" description="PAS" evidence="2">
    <location>
        <begin position="249"/>
        <end position="291"/>
    </location>
</feature>
<sequence>MYAHRVTRRYGALSPWRVAPKLTVVFTIFSLFLFGAGMVYIDYAEKREHGEYKESAKQIAGMIAGDLAAMGHEWLDENADRHPAYHTILTALERWQHHGRMTGVYTLKRNGSGELYFVAALAVDSHRNGRIDGKAEQLVPPGTVYRHTSPEMEEAFRGRFVMERPSMDERGGSIRTFMPIRKLDGTIDAIVGVEYDAGMYEQRLQKERQKAAAIIMALYFVIVFIYLLVLYRQMERNALAVYKKALTANEERLRRLAEMTTEGIVVCASKKIVEANEAACRLLGYTASELVHLPIDDIMVDGSLRPGRSDSGPERFEVELRRKDGTVFPAEIVQRRYDYEGQKGTVIAVRDLTERKQNERRLQYIASHDELTGLPNKEAMYKQIEQCLTDAKRNGQEAVVMFLEVSGIKTINDFYGYAVGDKVLLHLARVWREQEGIVVGRWSGNEFIAVLPDGAHEKAEEAAKRLIEVADEPIVINGLELYVTVNVGISVYPKDGEDVKTLIRKADIARYEARNKAASDFLFFTEPMAGRLHEKMAMERDLRRALENGEFELYYQPQIQLYDRSIIGMEALIRWRHPEKGMVPPSLFIPVAEQTGMIIPINEWVIRTACRQTKQLLDQFPHLSVSVNLSPYEFESRRFVDKLARLLADTGLPPHHLDLEITERMTMDTERALDILSKLKALGVTISMDDFGTGYSSLSYLTDLPIDRLKIDRSFVQHIQGKKDVILPSIIRLGHNIGVKVLAEGVETETEAAYLQGKRCDEAQGYYFSPPLPYDEFVHFLKEQYTRRQAQELT</sequence>
<dbReference type="InterPro" id="IPR035965">
    <property type="entry name" value="PAS-like_dom_sf"/>
</dbReference>
<dbReference type="Pfam" id="PF00990">
    <property type="entry name" value="GGDEF"/>
    <property type="match status" value="1"/>
</dbReference>
<dbReference type="CDD" id="cd01948">
    <property type="entry name" value="EAL"/>
    <property type="match status" value="1"/>
</dbReference>
<keyword evidence="1" id="KW-0812">Transmembrane</keyword>
<dbReference type="HOGENOM" id="CLU_000445_70_41_9"/>
<dbReference type="InterPro" id="IPR000160">
    <property type="entry name" value="GGDEF_dom"/>
</dbReference>
<dbReference type="SMART" id="SM00267">
    <property type="entry name" value="GGDEF"/>
    <property type="match status" value="1"/>
</dbReference>
<accession>S5Z9G8</accession>
<dbReference type="Gene3D" id="3.20.20.450">
    <property type="entry name" value="EAL domain"/>
    <property type="match status" value="1"/>
</dbReference>
<dbReference type="PROSITE" id="PS50883">
    <property type="entry name" value="EAL"/>
    <property type="match status" value="1"/>
</dbReference>
<dbReference type="PROSITE" id="PS50887">
    <property type="entry name" value="GGDEF"/>
    <property type="match status" value="1"/>
</dbReference>
<dbReference type="AlphaFoldDB" id="S5Z9G8"/>
<evidence type="ECO:0000259" key="3">
    <source>
        <dbReference type="PROSITE" id="PS50113"/>
    </source>
</evidence>
<dbReference type="SMART" id="SM00052">
    <property type="entry name" value="EAL"/>
    <property type="match status" value="1"/>
</dbReference>
<keyword evidence="1" id="KW-0472">Membrane</keyword>
<dbReference type="Pfam" id="PF00563">
    <property type="entry name" value="EAL"/>
    <property type="match status" value="1"/>
</dbReference>
<dbReference type="PROSITE" id="PS50112">
    <property type="entry name" value="PAS"/>
    <property type="match status" value="1"/>
</dbReference>
<dbReference type="PANTHER" id="PTHR44757">
    <property type="entry name" value="DIGUANYLATE CYCLASE DGCP"/>
    <property type="match status" value="1"/>
</dbReference>
<dbReference type="NCBIfam" id="TIGR00229">
    <property type="entry name" value="sensory_box"/>
    <property type="match status" value="1"/>
</dbReference>
<dbReference type="CDD" id="cd00130">
    <property type="entry name" value="PAS"/>
    <property type="match status" value="1"/>
</dbReference>
<feature type="transmembrane region" description="Helical" evidence="1">
    <location>
        <begin position="211"/>
        <end position="231"/>
    </location>
</feature>
<feature type="domain" description="PAC" evidence="3">
    <location>
        <begin position="314"/>
        <end position="364"/>
    </location>
</feature>
<dbReference type="SUPFAM" id="SSF55073">
    <property type="entry name" value="Nucleotide cyclase"/>
    <property type="match status" value="1"/>
</dbReference>
<dbReference type="InterPro" id="IPR052155">
    <property type="entry name" value="Biofilm_reg_signaling"/>
</dbReference>
<evidence type="ECO:0000259" key="2">
    <source>
        <dbReference type="PROSITE" id="PS50112"/>
    </source>
</evidence>
<dbReference type="Gene3D" id="3.30.70.270">
    <property type="match status" value="1"/>
</dbReference>
<dbReference type="InterPro" id="IPR029787">
    <property type="entry name" value="Nucleotide_cyclase"/>
</dbReference>
<proteinExistence type="predicted"/>
<evidence type="ECO:0000256" key="1">
    <source>
        <dbReference type="SAM" id="Phobius"/>
    </source>
</evidence>
<evidence type="ECO:0000259" key="5">
    <source>
        <dbReference type="PROSITE" id="PS50887"/>
    </source>
</evidence>
<dbReference type="PROSITE" id="PS50113">
    <property type="entry name" value="PAC"/>
    <property type="match status" value="1"/>
</dbReference>
<dbReference type="InterPro" id="IPR035919">
    <property type="entry name" value="EAL_sf"/>
</dbReference>
<gene>
    <name evidence="6" type="ORF">M493_02385</name>
</gene>
<evidence type="ECO:0000313" key="7">
    <source>
        <dbReference type="Proteomes" id="UP000015500"/>
    </source>
</evidence>
<dbReference type="SMART" id="SM00091">
    <property type="entry name" value="PAS"/>
    <property type="match status" value="1"/>
</dbReference>
<dbReference type="InterPro" id="IPR000014">
    <property type="entry name" value="PAS"/>
</dbReference>
<evidence type="ECO:0000259" key="4">
    <source>
        <dbReference type="PROSITE" id="PS50883"/>
    </source>
</evidence>
<evidence type="ECO:0000313" key="6">
    <source>
        <dbReference type="EMBL" id="AGT30810.2"/>
    </source>
</evidence>
<dbReference type="SUPFAM" id="SSF55785">
    <property type="entry name" value="PYP-like sensor domain (PAS domain)"/>
    <property type="match status" value="1"/>
</dbReference>
<dbReference type="STRING" id="1921421.M493_02385"/>
<feature type="domain" description="GGDEF" evidence="5">
    <location>
        <begin position="396"/>
        <end position="526"/>
    </location>
</feature>
<reference evidence="6 7" key="1">
    <citation type="journal article" date="2014" name="Genome Announc.">
        <title>Complete Genome Sequence of the Thermophilic Polychlorinated Biphenyl Degrader Geobacillus sp. Strain JF8 (NBRC 109937).</title>
        <authorList>
            <person name="Shintani M."/>
            <person name="Ohtsubo Y."/>
            <person name="Fukuda K."/>
            <person name="Hosoyama A."/>
            <person name="Ohji S."/>
            <person name="Yamazoe A."/>
            <person name="Fujita N."/>
            <person name="Nagata Y."/>
            <person name="Tsuda M."/>
            <person name="Hatta T."/>
            <person name="Kimbara K."/>
        </authorList>
    </citation>
    <scope>NUCLEOTIDE SEQUENCE [LARGE SCALE GENOMIC DNA]</scope>
    <source>
        <strain evidence="6 7">JF8</strain>
    </source>
</reference>
<keyword evidence="7" id="KW-1185">Reference proteome</keyword>
<keyword evidence="1" id="KW-1133">Transmembrane helix</keyword>
<dbReference type="Pfam" id="PF13426">
    <property type="entry name" value="PAS_9"/>
    <property type="match status" value="1"/>
</dbReference>
<dbReference type="SUPFAM" id="SSF141868">
    <property type="entry name" value="EAL domain-like"/>
    <property type="match status" value="1"/>
</dbReference>
<dbReference type="NCBIfam" id="TIGR00254">
    <property type="entry name" value="GGDEF"/>
    <property type="match status" value="1"/>
</dbReference>
<dbReference type="KEGG" id="gjf:M493_02385"/>
<dbReference type="PANTHER" id="PTHR44757:SF2">
    <property type="entry name" value="BIOFILM ARCHITECTURE MAINTENANCE PROTEIN MBAA"/>
    <property type="match status" value="1"/>
</dbReference>
<feature type="transmembrane region" description="Helical" evidence="1">
    <location>
        <begin position="22"/>
        <end position="43"/>
    </location>
</feature>
<dbReference type="EMBL" id="CP006254">
    <property type="protein sequence ID" value="AGT30810.2"/>
    <property type="molecule type" value="Genomic_DNA"/>
</dbReference>
<feature type="domain" description="EAL" evidence="4">
    <location>
        <begin position="535"/>
        <end position="785"/>
    </location>
</feature>
<dbReference type="InterPro" id="IPR043128">
    <property type="entry name" value="Rev_trsase/Diguanyl_cyclase"/>
</dbReference>
<dbReference type="Gene3D" id="3.30.450.20">
    <property type="entry name" value="PAS domain"/>
    <property type="match status" value="1"/>
</dbReference>
<name>S5Z9G8_GEOG3</name>
<dbReference type="Proteomes" id="UP000015500">
    <property type="component" value="Chromosome"/>
</dbReference>
<dbReference type="FunFam" id="3.20.20.450:FF:000001">
    <property type="entry name" value="Cyclic di-GMP phosphodiesterase yahA"/>
    <property type="match status" value="1"/>
</dbReference>
<dbReference type="InterPro" id="IPR000700">
    <property type="entry name" value="PAS-assoc_C"/>
</dbReference>
<organism evidence="6 7">
    <name type="scientific">Geobacillus genomosp. 3</name>
    <dbReference type="NCBI Taxonomy" id="1921421"/>
    <lineage>
        <taxon>Bacteria</taxon>
        <taxon>Bacillati</taxon>
        <taxon>Bacillota</taxon>
        <taxon>Bacilli</taxon>
        <taxon>Bacillales</taxon>
        <taxon>Anoxybacillaceae</taxon>
        <taxon>Geobacillus</taxon>
    </lineage>
</organism>
<dbReference type="InterPro" id="IPR001633">
    <property type="entry name" value="EAL_dom"/>
</dbReference>
<dbReference type="CDD" id="cd01949">
    <property type="entry name" value="GGDEF"/>
    <property type="match status" value="1"/>
</dbReference>
<protein>
    <submittedName>
        <fullName evidence="6">Diguanylate cyclase</fullName>
    </submittedName>
</protein>